<name>A0ABU3DKD7_9RHOB</name>
<evidence type="ECO:0000313" key="2">
    <source>
        <dbReference type="Proteomes" id="UP001265259"/>
    </source>
</evidence>
<proteinExistence type="predicted"/>
<dbReference type="EMBL" id="JAVRHL010000004">
    <property type="protein sequence ID" value="MDT0684184.1"/>
    <property type="molecule type" value="Genomic_DNA"/>
</dbReference>
<dbReference type="Proteomes" id="UP001265259">
    <property type="component" value="Unassembled WGS sequence"/>
</dbReference>
<dbReference type="RefSeq" id="WP_311693437.1">
    <property type="nucleotide sequence ID" value="NZ_JAVRHL010000004.1"/>
</dbReference>
<sequence>MFEAIDSLVVYGSQSESRHMRCKSILFACFLIGQPAQADTVQVPELPDGSVDVEQVMSGFEIVFPMLSSDAQTFDFSGQILGEGFIGSFVEADPTGGFSISIDAPTLSEHANFLIAVLATDTICLRKGLRPGPVLWSETKDRKGSDWEVSTSCSPLKE</sequence>
<comment type="caution">
    <text evidence="1">The sequence shown here is derived from an EMBL/GenBank/DDBJ whole genome shotgun (WGS) entry which is preliminary data.</text>
</comment>
<organism evidence="1 2">
    <name type="scientific">Tropicimonas omnivorans</name>
    <dbReference type="NCBI Taxonomy" id="3075590"/>
    <lineage>
        <taxon>Bacteria</taxon>
        <taxon>Pseudomonadati</taxon>
        <taxon>Pseudomonadota</taxon>
        <taxon>Alphaproteobacteria</taxon>
        <taxon>Rhodobacterales</taxon>
        <taxon>Roseobacteraceae</taxon>
        <taxon>Tropicimonas</taxon>
    </lineage>
</organism>
<keyword evidence="2" id="KW-1185">Reference proteome</keyword>
<evidence type="ECO:0000313" key="1">
    <source>
        <dbReference type="EMBL" id="MDT0684184.1"/>
    </source>
</evidence>
<reference evidence="1 2" key="1">
    <citation type="submission" date="2023-09" db="EMBL/GenBank/DDBJ databases">
        <authorList>
            <person name="Rey-Velasco X."/>
        </authorList>
    </citation>
    <scope>NUCLEOTIDE SEQUENCE [LARGE SCALE GENOMIC DNA]</scope>
    <source>
        <strain evidence="1 2">F158</strain>
    </source>
</reference>
<protein>
    <submittedName>
        <fullName evidence="1">Uncharacterized protein</fullName>
    </submittedName>
</protein>
<accession>A0ABU3DKD7</accession>
<gene>
    <name evidence="1" type="ORF">RM543_15980</name>
</gene>